<dbReference type="Gene3D" id="3.40.50.720">
    <property type="entry name" value="NAD(P)-binding Rossmann-like Domain"/>
    <property type="match status" value="1"/>
</dbReference>
<protein>
    <submittedName>
        <fullName evidence="1">Uncharacterized protein</fullName>
    </submittedName>
</protein>
<organism evidence="1 2">
    <name type="scientific">Popillia japonica</name>
    <name type="common">Japanese beetle</name>
    <dbReference type="NCBI Taxonomy" id="7064"/>
    <lineage>
        <taxon>Eukaryota</taxon>
        <taxon>Metazoa</taxon>
        <taxon>Ecdysozoa</taxon>
        <taxon>Arthropoda</taxon>
        <taxon>Hexapoda</taxon>
        <taxon>Insecta</taxon>
        <taxon>Pterygota</taxon>
        <taxon>Neoptera</taxon>
        <taxon>Endopterygota</taxon>
        <taxon>Coleoptera</taxon>
        <taxon>Polyphaga</taxon>
        <taxon>Scarabaeiformia</taxon>
        <taxon>Scarabaeidae</taxon>
        <taxon>Rutelinae</taxon>
        <taxon>Popillia</taxon>
    </lineage>
</organism>
<comment type="caution">
    <text evidence="1">The sequence shown here is derived from an EMBL/GenBank/DDBJ whole genome shotgun (WGS) entry which is preliminary data.</text>
</comment>
<keyword evidence="2" id="KW-1185">Reference proteome</keyword>
<gene>
    <name evidence="1" type="ORF">QE152_g5967</name>
</gene>
<reference evidence="1 2" key="1">
    <citation type="journal article" date="2024" name="BMC Genomics">
        <title>De novo assembly and annotation of Popillia japonica's genome with initial clues to its potential as an invasive pest.</title>
        <authorList>
            <person name="Cucini C."/>
            <person name="Boschi S."/>
            <person name="Funari R."/>
            <person name="Cardaioli E."/>
            <person name="Iannotti N."/>
            <person name="Marturano G."/>
            <person name="Paoli F."/>
            <person name="Bruttini M."/>
            <person name="Carapelli A."/>
            <person name="Frati F."/>
            <person name="Nardi F."/>
        </authorList>
    </citation>
    <scope>NUCLEOTIDE SEQUENCE [LARGE SCALE GENOMIC DNA]</scope>
    <source>
        <strain evidence="1">DMR45628</strain>
    </source>
</reference>
<dbReference type="EMBL" id="JASPKY010000038">
    <property type="protein sequence ID" value="KAK9746607.1"/>
    <property type="molecule type" value="Genomic_DNA"/>
</dbReference>
<dbReference type="AlphaFoldDB" id="A0AAW1MKX5"/>
<sequence length="81" mass="8888">MERICENIKKDGFPALAIQWGANGKVGLVAKMQEDHRELVVGGTLQQRISSCLQVFDNFLTQAAAPSSRGSRVVSKLWITS</sequence>
<name>A0AAW1MKX5_POPJA</name>
<evidence type="ECO:0000313" key="2">
    <source>
        <dbReference type="Proteomes" id="UP001458880"/>
    </source>
</evidence>
<dbReference type="Proteomes" id="UP001458880">
    <property type="component" value="Unassembled WGS sequence"/>
</dbReference>
<evidence type="ECO:0000313" key="1">
    <source>
        <dbReference type="EMBL" id="KAK9746607.1"/>
    </source>
</evidence>
<accession>A0AAW1MKX5</accession>
<proteinExistence type="predicted"/>